<dbReference type="PANTHER" id="PTHR35549:SF1">
    <property type="entry name" value="OS04G0584500 PROTEIN"/>
    <property type="match status" value="1"/>
</dbReference>
<accession>A0AAE1IWA5</accession>
<evidence type="ECO:0000313" key="7">
    <source>
        <dbReference type="EMBL" id="KAK4258136.1"/>
    </source>
</evidence>
<evidence type="ECO:0000256" key="4">
    <source>
        <dbReference type="ARBA" id="ARBA00022679"/>
    </source>
</evidence>
<comment type="caution">
    <text evidence="7">The sequence shown here is derived from an EMBL/GenBank/DDBJ whole genome shotgun (WGS) entry which is preliminary data.</text>
</comment>
<comment type="pathway">
    <text evidence="2">Protein modification; protein ubiquitination.</text>
</comment>
<feature type="region of interest" description="Disordered" evidence="5">
    <location>
        <begin position="97"/>
        <end position="127"/>
    </location>
</feature>
<dbReference type="EMBL" id="JAWXYG010000012">
    <property type="protein sequence ID" value="KAK4258136.1"/>
    <property type="molecule type" value="Genomic_DNA"/>
</dbReference>
<keyword evidence="8" id="KW-1185">Reference proteome</keyword>
<dbReference type="PROSITE" id="PS51698">
    <property type="entry name" value="U_BOX"/>
    <property type="match status" value="1"/>
</dbReference>
<dbReference type="InterPro" id="IPR045210">
    <property type="entry name" value="RING-Ubox_PUB"/>
</dbReference>
<dbReference type="PANTHER" id="PTHR35549">
    <property type="entry name" value="OS04G0584500 PROTEIN"/>
    <property type="match status" value="1"/>
</dbReference>
<feature type="compositionally biased region" description="Basic and acidic residues" evidence="5">
    <location>
        <begin position="110"/>
        <end position="127"/>
    </location>
</feature>
<dbReference type="GO" id="GO:0016567">
    <property type="term" value="P:protein ubiquitination"/>
    <property type="evidence" value="ECO:0007669"/>
    <property type="project" value="InterPro"/>
</dbReference>
<reference evidence="7" key="1">
    <citation type="submission" date="2023-10" db="EMBL/GenBank/DDBJ databases">
        <title>Chromosome-level genome of the transformable northern wattle, Acacia crassicarpa.</title>
        <authorList>
            <person name="Massaro I."/>
            <person name="Sinha N.R."/>
            <person name="Poethig S."/>
            <person name="Leichty A.R."/>
        </authorList>
    </citation>
    <scope>NUCLEOTIDE SEQUENCE</scope>
    <source>
        <strain evidence="7">Acra3RX</strain>
        <tissue evidence="7">Leaf</tissue>
    </source>
</reference>
<comment type="catalytic activity">
    <reaction evidence="1">
        <text>S-ubiquitinyl-[E2 ubiquitin-conjugating enzyme]-L-cysteine + [acceptor protein]-L-lysine = [E2 ubiquitin-conjugating enzyme]-L-cysteine + N(6)-ubiquitinyl-[acceptor protein]-L-lysine.</text>
        <dbReference type="EC" id="2.3.2.27"/>
    </reaction>
</comment>
<dbReference type="Proteomes" id="UP001293593">
    <property type="component" value="Unassembled WGS sequence"/>
</dbReference>
<dbReference type="InterPro" id="IPR055566">
    <property type="entry name" value="ARM_LIN"/>
</dbReference>
<dbReference type="Pfam" id="PF04564">
    <property type="entry name" value="U-box"/>
    <property type="match status" value="1"/>
</dbReference>
<dbReference type="InterPro" id="IPR003613">
    <property type="entry name" value="Ubox_domain"/>
</dbReference>
<evidence type="ECO:0000256" key="3">
    <source>
        <dbReference type="ARBA" id="ARBA00012483"/>
    </source>
</evidence>
<dbReference type="InterPro" id="IPR016024">
    <property type="entry name" value="ARM-type_fold"/>
</dbReference>
<dbReference type="SUPFAM" id="SSF48371">
    <property type="entry name" value="ARM repeat"/>
    <property type="match status" value="1"/>
</dbReference>
<feature type="region of interest" description="Disordered" evidence="5">
    <location>
        <begin position="174"/>
        <end position="224"/>
    </location>
</feature>
<feature type="region of interest" description="Disordered" evidence="5">
    <location>
        <begin position="18"/>
        <end position="38"/>
    </location>
</feature>
<dbReference type="EC" id="2.3.2.27" evidence="3"/>
<feature type="compositionally biased region" description="Low complexity" evidence="5">
    <location>
        <begin position="450"/>
        <end position="462"/>
    </location>
</feature>
<organism evidence="7 8">
    <name type="scientific">Acacia crassicarpa</name>
    <name type="common">northern wattle</name>
    <dbReference type="NCBI Taxonomy" id="499986"/>
    <lineage>
        <taxon>Eukaryota</taxon>
        <taxon>Viridiplantae</taxon>
        <taxon>Streptophyta</taxon>
        <taxon>Embryophyta</taxon>
        <taxon>Tracheophyta</taxon>
        <taxon>Spermatophyta</taxon>
        <taxon>Magnoliopsida</taxon>
        <taxon>eudicotyledons</taxon>
        <taxon>Gunneridae</taxon>
        <taxon>Pentapetalae</taxon>
        <taxon>rosids</taxon>
        <taxon>fabids</taxon>
        <taxon>Fabales</taxon>
        <taxon>Fabaceae</taxon>
        <taxon>Caesalpinioideae</taxon>
        <taxon>mimosoid clade</taxon>
        <taxon>Acacieae</taxon>
        <taxon>Acacia</taxon>
    </lineage>
</organism>
<feature type="compositionally biased region" description="Polar residues" evidence="5">
    <location>
        <begin position="470"/>
        <end position="482"/>
    </location>
</feature>
<dbReference type="Pfam" id="PF23568">
    <property type="entry name" value="ARM_LIN"/>
    <property type="match status" value="1"/>
</dbReference>
<name>A0AAE1IWA5_9FABA</name>
<evidence type="ECO:0000256" key="5">
    <source>
        <dbReference type="SAM" id="MobiDB-lite"/>
    </source>
</evidence>
<dbReference type="Gene3D" id="3.30.40.10">
    <property type="entry name" value="Zinc/RING finger domain, C3HC4 (zinc finger)"/>
    <property type="match status" value="1"/>
</dbReference>
<feature type="region of interest" description="Disordered" evidence="5">
    <location>
        <begin position="450"/>
        <end position="482"/>
    </location>
</feature>
<proteinExistence type="predicted"/>
<dbReference type="CDD" id="cd16664">
    <property type="entry name" value="RING-Ubox_PUB"/>
    <property type="match status" value="1"/>
</dbReference>
<keyword evidence="4" id="KW-0808">Transferase</keyword>
<dbReference type="InterPro" id="IPR013083">
    <property type="entry name" value="Znf_RING/FYVE/PHD"/>
</dbReference>
<dbReference type="GO" id="GO:0061630">
    <property type="term" value="F:ubiquitin protein ligase activity"/>
    <property type="evidence" value="ECO:0007669"/>
    <property type="project" value="UniProtKB-EC"/>
</dbReference>
<dbReference type="SUPFAM" id="SSF57850">
    <property type="entry name" value="RING/U-box"/>
    <property type="match status" value="1"/>
</dbReference>
<dbReference type="InterPro" id="IPR056512">
    <property type="entry name" value="LIN_N"/>
</dbReference>
<feature type="domain" description="U-box" evidence="6">
    <location>
        <begin position="636"/>
        <end position="711"/>
    </location>
</feature>
<protein>
    <recommendedName>
        <fullName evidence="3">RING-type E3 ubiquitin transferase</fullName>
        <ecNumber evidence="3">2.3.2.27</ecNumber>
    </recommendedName>
</protein>
<evidence type="ECO:0000259" key="6">
    <source>
        <dbReference type="PROSITE" id="PS51698"/>
    </source>
</evidence>
<dbReference type="InterPro" id="IPR011989">
    <property type="entry name" value="ARM-like"/>
</dbReference>
<evidence type="ECO:0000313" key="8">
    <source>
        <dbReference type="Proteomes" id="UP001293593"/>
    </source>
</evidence>
<dbReference type="Pfam" id="PF23628">
    <property type="entry name" value="ARM_LIN_C"/>
    <property type="match status" value="1"/>
</dbReference>
<dbReference type="AlphaFoldDB" id="A0AAE1IWA5"/>
<dbReference type="Gene3D" id="1.25.10.10">
    <property type="entry name" value="Leucine-rich Repeat Variant"/>
    <property type="match status" value="1"/>
</dbReference>
<evidence type="ECO:0000256" key="2">
    <source>
        <dbReference type="ARBA" id="ARBA00004906"/>
    </source>
</evidence>
<feature type="compositionally biased region" description="Basic and acidic residues" evidence="5">
    <location>
        <begin position="174"/>
        <end position="187"/>
    </location>
</feature>
<dbReference type="SMART" id="SM00504">
    <property type="entry name" value="Ubox"/>
    <property type="match status" value="1"/>
</dbReference>
<gene>
    <name evidence="7" type="ORF">QN277_007625</name>
</gene>
<sequence>MASSLEELLAEEGFKGSRRIARSRSSLQPYPEKLPHYSIRDQEMRLSVSEDRIRVERTKSYVSQYRIGDDFLNRDAALSRRPRDNLAEGENLDEGLKNDIVEKSSGNTELSKKFDSKKPGHKPRNEIIEVGEQEDRVKDDYSNELLIAKRGKEEYLNDFRNKWPRMLLKDAKLDKRHSSSSSAHKDGQLNGSIKKNIKQKERSYSQSTSESFEKINDKNHGHVSQTPADVALDEVAVQAVVSILNGYIKRFLNDEDFRSTLRHNCFSSLNFIELEDENSTEIKVIRSLEQAIDTIEQAAEESVSEKELKRTSLQLSIITGLSLNELKYGFTCGMPNYKLSACAHLYLSVVYKIQRKDKVSAKHLLQVFCDSPFQARTTLLPELWEYLFSPHLSHLRAWYKREVHMLLDMPSRTRKVKNLEKVYNEHLDSGTYSFAVYYKDWLTEGAEAPSVPSVTIPSISASESHHGSPLGQSSELASPVDSFSPQTMVSKKLYDSVFGSSSKAGIEEERDNSIEDNLHNQMRHSCSSSIAEQKLTFVSERVKYTDEDTEEDSKKMTLAIELHTKETSLLYDLPHERTDEVTLSKVTGSVLGMQDTKRHFDPIVSAGSLSSEESVSNSVVNATETSSSPKGLYFPTIPQEFICPLTGTIFEEPTTLETGQTYERAAIKAWFEKGNRTCPVSGNSLDCVAMPLTNLVLKRLIDNWKSEQFNRILDFASQIADKESHKLKHDEAAVFNLESLFTSLNGSNKINYVKQLISIGLLSFLFRRVELGNVEEKTHALALLLNCSEADSSCIYQIARNIDKKFLLQLLCSNDVALRTAAISLLAELFSLKRNDAISFLSDFAGPDVLNTMTALLLFLKNSSLHQKPLVAVLLLHLDLLDNLSPKTGPQTHSIYREEAVNVIAVVLDASLHDDKVQEKCCRALLILEGLFATKGKKQAKTDILKQNEDENDSSEVNACEHEEEGLISLEDEEEKNKEWLVTLLELLIGDGESPFLKNISRCLASRYLDLVRVCLLTVTWLSSRLSLLSNSGSPLPAFPAIIYQIKGILRSGDLELKTLASLSLFYFSKIPESRALLMTMAEDITAPLYRLVDVTWTAKQLLVMLGKEL</sequence>
<feature type="compositionally biased region" description="Basic and acidic residues" evidence="5">
    <location>
        <begin position="211"/>
        <end position="220"/>
    </location>
</feature>
<evidence type="ECO:0000256" key="1">
    <source>
        <dbReference type="ARBA" id="ARBA00000900"/>
    </source>
</evidence>